<gene>
    <name evidence="2" type="ORF">LWI28_019239</name>
</gene>
<dbReference type="PANTHER" id="PTHR35131">
    <property type="entry name" value="EXPRESSED PROTEIN"/>
    <property type="match status" value="1"/>
</dbReference>
<feature type="region of interest" description="Disordered" evidence="1">
    <location>
        <begin position="48"/>
        <end position="91"/>
    </location>
</feature>
<dbReference type="EMBL" id="JAJSOW010000100">
    <property type="protein sequence ID" value="KAI9186632.1"/>
    <property type="molecule type" value="Genomic_DNA"/>
</dbReference>
<feature type="region of interest" description="Disordered" evidence="1">
    <location>
        <begin position="1"/>
        <end position="21"/>
    </location>
</feature>
<feature type="compositionally biased region" description="Low complexity" evidence="1">
    <location>
        <begin position="48"/>
        <end position="59"/>
    </location>
</feature>
<protein>
    <submittedName>
        <fullName evidence="2">Uncharacterized protein</fullName>
    </submittedName>
</protein>
<evidence type="ECO:0000313" key="2">
    <source>
        <dbReference type="EMBL" id="KAI9186632.1"/>
    </source>
</evidence>
<evidence type="ECO:0000256" key="1">
    <source>
        <dbReference type="SAM" id="MobiDB-lite"/>
    </source>
</evidence>
<organism evidence="2 3">
    <name type="scientific">Acer negundo</name>
    <name type="common">Box elder</name>
    <dbReference type="NCBI Taxonomy" id="4023"/>
    <lineage>
        <taxon>Eukaryota</taxon>
        <taxon>Viridiplantae</taxon>
        <taxon>Streptophyta</taxon>
        <taxon>Embryophyta</taxon>
        <taxon>Tracheophyta</taxon>
        <taxon>Spermatophyta</taxon>
        <taxon>Magnoliopsida</taxon>
        <taxon>eudicotyledons</taxon>
        <taxon>Gunneridae</taxon>
        <taxon>Pentapetalae</taxon>
        <taxon>rosids</taxon>
        <taxon>malvids</taxon>
        <taxon>Sapindales</taxon>
        <taxon>Sapindaceae</taxon>
        <taxon>Hippocastanoideae</taxon>
        <taxon>Acereae</taxon>
        <taxon>Acer</taxon>
    </lineage>
</organism>
<evidence type="ECO:0000313" key="3">
    <source>
        <dbReference type="Proteomes" id="UP001064489"/>
    </source>
</evidence>
<reference evidence="2" key="1">
    <citation type="journal article" date="2022" name="Plant J.">
        <title>Strategies of tolerance reflected in two North American maple genomes.</title>
        <authorList>
            <person name="McEvoy S.L."/>
            <person name="Sezen U.U."/>
            <person name="Trouern-Trend A."/>
            <person name="McMahon S.M."/>
            <person name="Schaberg P.G."/>
            <person name="Yang J."/>
            <person name="Wegrzyn J.L."/>
            <person name="Swenson N.G."/>
        </authorList>
    </citation>
    <scope>NUCLEOTIDE SEQUENCE</scope>
    <source>
        <strain evidence="2">91603</strain>
    </source>
</reference>
<dbReference type="Proteomes" id="UP001064489">
    <property type="component" value="Chromosome 3"/>
</dbReference>
<dbReference type="AlphaFoldDB" id="A0AAD5NYH7"/>
<reference evidence="2" key="2">
    <citation type="submission" date="2023-02" db="EMBL/GenBank/DDBJ databases">
        <authorList>
            <person name="Swenson N.G."/>
            <person name="Wegrzyn J.L."/>
            <person name="Mcevoy S.L."/>
        </authorList>
    </citation>
    <scope>NUCLEOTIDE SEQUENCE</scope>
    <source>
        <strain evidence="2">91603</strain>
        <tissue evidence="2">Leaf</tissue>
    </source>
</reference>
<name>A0AAD5NYH7_ACENE</name>
<comment type="caution">
    <text evidence="2">The sequence shown here is derived from an EMBL/GenBank/DDBJ whole genome shotgun (WGS) entry which is preliminary data.</text>
</comment>
<keyword evidence="3" id="KW-1185">Reference proteome</keyword>
<proteinExistence type="predicted"/>
<dbReference type="PANTHER" id="PTHR35131:SF2">
    <property type="entry name" value="GAG-POL POLYPROTEIN"/>
    <property type="match status" value="1"/>
</dbReference>
<sequence length="129" mass="14142">MYKSTTTIATEDPKKMAAAQSPVKIGTRGTVGALIMKEIEYFSRLESSCQQQSSQKPQSHIGEAVSSGSLSSKPAIASVMTTQKKKKKRRCNRLPSICSMVDVSDTNKPVGISRFNYRNLKSDVKKLQA</sequence>
<accession>A0AAD5NYH7</accession>